<feature type="non-terminal residue" evidence="2">
    <location>
        <position position="1"/>
    </location>
</feature>
<gene>
    <name evidence="2" type="ORF">GUK36_41125</name>
</gene>
<evidence type="ECO:0000313" key="3">
    <source>
        <dbReference type="Proteomes" id="UP000471409"/>
    </source>
</evidence>
<organism evidence="2 3">
    <name type="scientific">Rhizobium leguminosarum</name>
    <dbReference type="NCBI Taxonomy" id="384"/>
    <lineage>
        <taxon>Bacteria</taxon>
        <taxon>Pseudomonadati</taxon>
        <taxon>Pseudomonadota</taxon>
        <taxon>Alphaproteobacteria</taxon>
        <taxon>Hyphomicrobiales</taxon>
        <taxon>Rhizobiaceae</taxon>
        <taxon>Rhizobium/Agrobacterium group</taxon>
        <taxon>Rhizobium</taxon>
    </lineage>
</organism>
<reference evidence="2 3" key="1">
    <citation type="submission" date="2020-01" db="EMBL/GenBank/DDBJ databases">
        <title>Rhizobium genotypes associated with high levels of biological nitrogen fixation by grain legumes in a temperate-maritime cropping system.</title>
        <authorList>
            <person name="Maluk M."/>
            <person name="Francesc Ferrando Molina F."/>
            <person name="Lopez Del Egido L."/>
            <person name="Lafos M."/>
            <person name="Langarica-Fuentes A."/>
            <person name="Gebre Yohannes G."/>
            <person name="Young M.W."/>
            <person name="Martin P."/>
            <person name="Gantlett R."/>
            <person name="Kenicer G."/>
            <person name="Hawes C."/>
            <person name="Begg G.S."/>
            <person name="Quilliam R.S."/>
            <person name="Squire G.R."/>
            <person name="Poole P.S."/>
            <person name="Young P.W."/>
            <person name="Iannetta P.M."/>
            <person name="James E.K."/>
        </authorList>
    </citation>
    <scope>NUCLEOTIDE SEQUENCE [LARGE SCALE GENOMIC DNA]</scope>
    <source>
        <strain evidence="2 3">JHI944</strain>
    </source>
</reference>
<sequence>WRIENAEAIRLENEYVEKHGSPFAKYRQF</sequence>
<keyword evidence="1" id="KW-1277">Toxin-antitoxin system</keyword>
<dbReference type="EMBL" id="WXXP01000730">
    <property type="protein sequence ID" value="NEK55635.1"/>
    <property type="molecule type" value="Genomic_DNA"/>
</dbReference>
<evidence type="ECO:0000313" key="2">
    <source>
        <dbReference type="EMBL" id="NEK55635.1"/>
    </source>
</evidence>
<dbReference type="AlphaFoldDB" id="A0A6P0DVU2"/>
<dbReference type="Proteomes" id="UP000471409">
    <property type="component" value="Unassembled WGS sequence"/>
</dbReference>
<dbReference type="RefSeq" id="WP_204347841.1">
    <property type="nucleotide sequence ID" value="NZ_WXXP01000730.1"/>
</dbReference>
<proteinExistence type="predicted"/>
<evidence type="ECO:0000256" key="1">
    <source>
        <dbReference type="ARBA" id="ARBA00022649"/>
    </source>
</evidence>
<accession>A0A6P0DVU2</accession>
<comment type="caution">
    <text evidence="2">The sequence shown here is derived from an EMBL/GenBank/DDBJ whole genome shotgun (WGS) entry which is preliminary data.</text>
</comment>
<dbReference type="Pfam" id="PF07362">
    <property type="entry name" value="CcdA"/>
    <property type="match status" value="1"/>
</dbReference>
<protein>
    <submittedName>
        <fullName evidence="2">Post-segregation antitoxin CcdA</fullName>
    </submittedName>
</protein>
<name>A0A6P0DVU2_RHILE</name>
<dbReference type="InterPro" id="IPR009956">
    <property type="entry name" value="Post-segregation_anti-tox_CcdA"/>
</dbReference>